<dbReference type="InterPro" id="IPR043017">
    <property type="entry name" value="WIYLD_dom_sf"/>
</dbReference>
<dbReference type="AlphaFoldDB" id="A0AAE1MU94"/>
<name>A0AAE1MU94_9FABA</name>
<evidence type="ECO:0000313" key="2">
    <source>
        <dbReference type="EMBL" id="KAK4277855.1"/>
    </source>
</evidence>
<accession>A0AAE1MU94</accession>
<dbReference type="EMBL" id="JAWXYG010000003">
    <property type="protein sequence ID" value="KAK4277855.1"/>
    <property type="molecule type" value="Genomic_DNA"/>
</dbReference>
<evidence type="ECO:0000313" key="3">
    <source>
        <dbReference type="Proteomes" id="UP001293593"/>
    </source>
</evidence>
<evidence type="ECO:0000259" key="1">
    <source>
        <dbReference type="Pfam" id="PF10440"/>
    </source>
</evidence>
<feature type="domain" description="WIYLD" evidence="1">
    <location>
        <begin position="11"/>
        <end position="71"/>
    </location>
</feature>
<keyword evidence="3" id="KW-1185">Reference proteome</keyword>
<protein>
    <recommendedName>
        <fullName evidence="1">WIYLD domain-containing protein</fullName>
    </recommendedName>
</protein>
<reference evidence="2" key="1">
    <citation type="submission" date="2023-10" db="EMBL/GenBank/DDBJ databases">
        <title>Chromosome-level genome of the transformable northern wattle, Acacia crassicarpa.</title>
        <authorList>
            <person name="Massaro I."/>
            <person name="Sinha N.R."/>
            <person name="Poethig S."/>
            <person name="Leichty A.R."/>
        </authorList>
    </citation>
    <scope>NUCLEOTIDE SEQUENCE</scope>
    <source>
        <strain evidence="2">Acra3RX</strain>
        <tissue evidence="2">Leaf</tissue>
    </source>
</reference>
<gene>
    <name evidence="2" type="ORF">QN277_015785</name>
</gene>
<dbReference type="Pfam" id="PF10440">
    <property type="entry name" value="WIYLD"/>
    <property type="match status" value="1"/>
</dbReference>
<comment type="caution">
    <text evidence="2">The sequence shown here is derived from an EMBL/GenBank/DDBJ whole genome shotgun (WGS) entry which is preliminary data.</text>
</comment>
<dbReference type="Proteomes" id="UP001293593">
    <property type="component" value="Unassembled WGS sequence"/>
</dbReference>
<dbReference type="PANTHER" id="PTHR34271">
    <property type="entry name" value="NUCLEOLAR HISTONE METHYLTRANSFERASE-RELATED PROTEIN"/>
    <property type="match status" value="1"/>
</dbReference>
<dbReference type="InterPro" id="IPR018848">
    <property type="entry name" value="WIYLD_domain"/>
</dbReference>
<organism evidence="2 3">
    <name type="scientific">Acacia crassicarpa</name>
    <name type="common">northern wattle</name>
    <dbReference type="NCBI Taxonomy" id="499986"/>
    <lineage>
        <taxon>Eukaryota</taxon>
        <taxon>Viridiplantae</taxon>
        <taxon>Streptophyta</taxon>
        <taxon>Embryophyta</taxon>
        <taxon>Tracheophyta</taxon>
        <taxon>Spermatophyta</taxon>
        <taxon>Magnoliopsida</taxon>
        <taxon>eudicotyledons</taxon>
        <taxon>Gunneridae</taxon>
        <taxon>Pentapetalae</taxon>
        <taxon>rosids</taxon>
        <taxon>fabids</taxon>
        <taxon>Fabales</taxon>
        <taxon>Fabaceae</taxon>
        <taxon>Caesalpinioideae</taxon>
        <taxon>mimosoid clade</taxon>
        <taxon>Acacieae</taxon>
        <taxon>Acacia</taxon>
    </lineage>
</organism>
<dbReference type="Gene3D" id="1.10.8.850">
    <property type="entry name" value="Histone-lysine N methyltransferase , C-terminal domain-like"/>
    <property type="match status" value="1"/>
</dbReference>
<dbReference type="PANTHER" id="PTHR34271:SF1">
    <property type="entry name" value="NUCLEOLAR HISTONE METHYLTRANSFERASE-RELATED PROTEIN"/>
    <property type="match status" value="1"/>
</dbReference>
<sequence length="232" mass="25556">MASSSRQRKRKAGLMRIDAAFDSLCPMGFSRVLVRKTVNRLLKAYGGDQGWVFLEEASYKAVIDAILEEQELQEKAELENAQPKLLEGSSIKAEAVTQSHSPDAQSVQDDSGCIKQSILSDVTEHSQTSHAKVTAEVLSLAQHIKSEAPMDNNSQLPLEDIVEYKATTTENCRALTVAGVESPVMSLRPSMELGSSPVVKRRRPCFGWISEDDKDESDLVYLMPAPSNVLKF</sequence>
<proteinExistence type="predicted"/>